<dbReference type="InterPro" id="IPR013786">
    <property type="entry name" value="AcylCoA_DH/ox_N"/>
</dbReference>
<evidence type="ECO:0000256" key="4">
    <source>
        <dbReference type="ARBA" id="ARBA00022827"/>
    </source>
</evidence>
<dbReference type="InterPro" id="IPR009075">
    <property type="entry name" value="AcylCo_DH/oxidase_C"/>
</dbReference>
<evidence type="ECO:0000259" key="7">
    <source>
        <dbReference type="Pfam" id="PF02770"/>
    </source>
</evidence>
<dbReference type="GO" id="GO:0050660">
    <property type="term" value="F:flavin adenine dinucleotide binding"/>
    <property type="evidence" value="ECO:0007669"/>
    <property type="project" value="InterPro"/>
</dbReference>
<evidence type="ECO:0000256" key="3">
    <source>
        <dbReference type="ARBA" id="ARBA00022630"/>
    </source>
</evidence>
<feature type="domain" description="Acyl-CoA dehydrogenase/oxidase C-terminal" evidence="6">
    <location>
        <begin position="266"/>
        <end position="315"/>
    </location>
</feature>
<protein>
    <submittedName>
        <fullName evidence="10">Medium-chain specific acyl-CoA dehydrogenase, mitochondrial</fullName>
    </submittedName>
</protein>
<dbReference type="Gene3D" id="1.10.540.10">
    <property type="entry name" value="Acyl-CoA dehydrogenase/oxidase, N-terminal domain"/>
    <property type="match status" value="1"/>
</dbReference>
<dbReference type="Gene3D" id="2.40.110.10">
    <property type="entry name" value="Butyryl-CoA Dehydrogenase, subunit A, domain 2"/>
    <property type="match status" value="1"/>
</dbReference>
<proteinExistence type="inferred from homology"/>
<dbReference type="GO" id="GO:0003995">
    <property type="term" value="F:acyl-CoA dehydrogenase activity"/>
    <property type="evidence" value="ECO:0007669"/>
    <property type="project" value="InterPro"/>
</dbReference>
<evidence type="ECO:0000259" key="6">
    <source>
        <dbReference type="Pfam" id="PF00441"/>
    </source>
</evidence>
<feature type="domain" description="Acyl-CoA dehydrogenase/oxidase N-terminal" evidence="8">
    <location>
        <begin position="42"/>
        <end position="150"/>
    </location>
</feature>
<dbReference type="PROSITE" id="PS00072">
    <property type="entry name" value="ACYL_COA_DH_1"/>
    <property type="match status" value="1"/>
</dbReference>
<dbReference type="SUPFAM" id="SSF56645">
    <property type="entry name" value="Acyl-CoA dehydrogenase NM domain-like"/>
    <property type="match status" value="1"/>
</dbReference>
<dbReference type="InterPro" id="IPR036250">
    <property type="entry name" value="AcylCo_DH-like_C"/>
</dbReference>
<comment type="similarity">
    <text evidence="2 5">Belongs to the acyl-CoA dehydrogenase family.</text>
</comment>
<dbReference type="Pfam" id="PF02770">
    <property type="entry name" value="Acyl-CoA_dh_M"/>
    <property type="match status" value="1"/>
</dbReference>
<evidence type="ECO:0000259" key="8">
    <source>
        <dbReference type="Pfam" id="PF02771"/>
    </source>
</evidence>
<evidence type="ECO:0000256" key="2">
    <source>
        <dbReference type="ARBA" id="ARBA00009347"/>
    </source>
</evidence>
<reference evidence="10" key="1">
    <citation type="submission" date="2022-11" db="UniProtKB">
        <authorList>
            <consortium name="WormBaseParasite"/>
        </authorList>
    </citation>
    <scope>IDENTIFICATION</scope>
</reference>
<keyword evidence="9" id="KW-1185">Reference proteome</keyword>
<dbReference type="InterPro" id="IPR046373">
    <property type="entry name" value="Acyl-CoA_Oxase/DH_mid-dom_sf"/>
</dbReference>
<evidence type="ECO:0000313" key="10">
    <source>
        <dbReference type="WBParaSite" id="Minc3s00009g00603"/>
    </source>
</evidence>
<dbReference type="SUPFAM" id="SSF47203">
    <property type="entry name" value="Acyl-CoA dehydrogenase C-terminal domain-like"/>
    <property type="match status" value="1"/>
</dbReference>
<dbReference type="PANTHER" id="PTHR43884">
    <property type="entry name" value="ACYL-COA DEHYDROGENASE"/>
    <property type="match status" value="1"/>
</dbReference>
<dbReference type="InterPro" id="IPR006089">
    <property type="entry name" value="Acyl-CoA_DH_CS"/>
</dbReference>
<dbReference type="FunFam" id="1.10.540.10:FF:000010">
    <property type="entry name" value="Medium-chain specific acyl-CoA dehydrogenase, mitochondrial"/>
    <property type="match status" value="1"/>
</dbReference>
<dbReference type="PANTHER" id="PTHR43884:SF12">
    <property type="entry name" value="ISOVALERYL-COA DEHYDROGENASE, MITOCHONDRIAL-RELATED"/>
    <property type="match status" value="1"/>
</dbReference>
<sequence>MLVRNTLKIAQNDKKLCLEFIKRNLSITSKLQGNGFNLDFSSEQKQLQQAVSKFTAEEIIPKAAHYDQTMKFPWEIIKKAHANGFMNVDIPAEYGGLDLDLLSNVLISEAIGYGCTGIGTAILGNDLAATPIILGGSEEIKKKYLGQLIDEPVMASYCVTEPGAGSDVSGLKTKAVKKGDDWVINGSKMWITNGGVASWFFVLARTDPDPKAPSGKAFTAFVVDGDAKGLSRGKKEINLGQRCSDTRAITFEDVVVSSKNVIGIPGEGFKIAMKTFDKTRPIVAALAVGLASRALDEAAKYSLERKTFGMPIANDVTGSVL</sequence>
<keyword evidence="3 5" id="KW-0285">Flavoprotein</keyword>
<comment type="cofactor">
    <cofactor evidence="1 5">
        <name>FAD</name>
        <dbReference type="ChEBI" id="CHEBI:57692"/>
    </cofactor>
</comment>
<dbReference type="InterPro" id="IPR006091">
    <property type="entry name" value="Acyl-CoA_Oxase/DH_mid-dom"/>
</dbReference>
<dbReference type="InterPro" id="IPR009100">
    <property type="entry name" value="AcylCoA_DH/oxidase_NM_dom_sf"/>
</dbReference>
<accession>A0A914KIR3</accession>
<evidence type="ECO:0000256" key="1">
    <source>
        <dbReference type="ARBA" id="ARBA00001974"/>
    </source>
</evidence>
<feature type="domain" description="Acyl-CoA oxidase/dehydrogenase middle" evidence="7">
    <location>
        <begin position="157"/>
        <end position="254"/>
    </location>
</feature>
<name>A0A914KIR3_MELIC</name>
<dbReference type="AlphaFoldDB" id="A0A914KIR3"/>
<dbReference type="FunFam" id="2.40.110.10:FF:000007">
    <property type="entry name" value="Medium-chain specific acyl-CoA dehydrogenase, mitochondrial"/>
    <property type="match status" value="1"/>
</dbReference>
<keyword evidence="4 5" id="KW-0274">FAD</keyword>
<keyword evidence="5" id="KW-0560">Oxidoreductase</keyword>
<dbReference type="InterPro" id="IPR037069">
    <property type="entry name" value="AcylCoA_DH/ox_N_sf"/>
</dbReference>
<dbReference type="Gene3D" id="1.20.140.10">
    <property type="entry name" value="Butyryl-CoA Dehydrogenase, subunit A, domain 3"/>
    <property type="match status" value="1"/>
</dbReference>
<evidence type="ECO:0000313" key="9">
    <source>
        <dbReference type="Proteomes" id="UP000887563"/>
    </source>
</evidence>
<dbReference type="Proteomes" id="UP000887563">
    <property type="component" value="Unplaced"/>
</dbReference>
<dbReference type="Pfam" id="PF02771">
    <property type="entry name" value="Acyl-CoA_dh_N"/>
    <property type="match status" value="1"/>
</dbReference>
<dbReference type="Pfam" id="PF00441">
    <property type="entry name" value="Acyl-CoA_dh_1"/>
    <property type="match status" value="1"/>
</dbReference>
<organism evidence="9 10">
    <name type="scientific">Meloidogyne incognita</name>
    <name type="common">Southern root-knot nematode worm</name>
    <name type="synonym">Oxyuris incognita</name>
    <dbReference type="NCBI Taxonomy" id="6306"/>
    <lineage>
        <taxon>Eukaryota</taxon>
        <taxon>Metazoa</taxon>
        <taxon>Ecdysozoa</taxon>
        <taxon>Nematoda</taxon>
        <taxon>Chromadorea</taxon>
        <taxon>Rhabditida</taxon>
        <taxon>Tylenchina</taxon>
        <taxon>Tylenchomorpha</taxon>
        <taxon>Tylenchoidea</taxon>
        <taxon>Meloidogynidae</taxon>
        <taxon>Meloidogyninae</taxon>
        <taxon>Meloidogyne</taxon>
        <taxon>Meloidogyne incognita group</taxon>
    </lineage>
</organism>
<evidence type="ECO:0000256" key="5">
    <source>
        <dbReference type="RuleBase" id="RU362125"/>
    </source>
</evidence>
<dbReference type="WBParaSite" id="Minc3s00009g00603">
    <property type="protein sequence ID" value="Minc3s00009g00603"/>
    <property type="gene ID" value="Minc3s00009g00603"/>
</dbReference>